<dbReference type="AlphaFoldDB" id="A0A9R1WHT5"/>
<dbReference type="EMBL" id="NBSK02000001">
    <property type="protein sequence ID" value="KAJ0226987.1"/>
    <property type="molecule type" value="Genomic_DNA"/>
</dbReference>
<name>A0A9R1WHT5_LACSA</name>
<sequence>MITLTEAILDYIQRNFVERDLMASNISDPILSYLITCTRTLFDHIFFSRRLTTALTSYIEMVLHKRMQKSVQWQATKIPPKISSPFPLGITCDHATAASRYSNIHELPNMVTIYYPNDVFQTAYETQTVHPLPFIRMKNIGSFDGCFIANCLMENIIIAQIFVTYYKDKKNHNL</sequence>
<accession>A0A9R1WHT5</accession>
<comment type="caution">
    <text evidence="1">The sequence shown here is derived from an EMBL/GenBank/DDBJ whole genome shotgun (WGS) entry which is preliminary data.</text>
</comment>
<organism evidence="1 2">
    <name type="scientific">Lactuca sativa</name>
    <name type="common">Garden lettuce</name>
    <dbReference type="NCBI Taxonomy" id="4236"/>
    <lineage>
        <taxon>Eukaryota</taxon>
        <taxon>Viridiplantae</taxon>
        <taxon>Streptophyta</taxon>
        <taxon>Embryophyta</taxon>
        <taxon>Tracheophyta</taxon>
        <taxon>Spermatophyta</taxon>
        <taxon>Magnoliopsida</taxon>
        <taxon>eudicotyledons</taxon>
        <taxon>Gunneridae</taxon>
        <taxon>Pentapetalae</taxon>
        <taxon>asterids</taxon>
        <taxon>campanulids</taxon>
        <taxon>Asterales</taxon>
        <taxon>Asteraceae</taxon>
        <taxon>Cichorioideae</taxon>
        <taxon>Cichorieae</taxon>
        <taxon>Lactucinae</taxon>
        <taxon>Lactuca</taxon>
    </lineage>
</organism>
<evidence type="ECO:0000313" key="2">
    <source>
        <dbReference type="Proteomes" id="UP000235145"/>
    </source>
</evidence>
<proteinExistence type="predicted"/>
<evidence type="ECO:0000313" key="1">
    <source>
        <dbReference type="EMBL" id="KAJ0226987.1"/>
    </source>
</evidence>
<protein>
    <submittedName>
        <fullName evidence="1">Uncharacterized protein</fullName>
    </submittedName>
</protein>
<dbReference type="Proteomes" id="UP000235145">
    <property type="component" value="Unassembled WGS sequence"/>
</dbReference>
<keyword evidence="2" id="KW-1185">Reference proteome</keyword>
<gene>
    <name evidence="1" type="ORF">LSAT_V11C100000790</name>
</gene>
<reference evidence="1 2" key="1">
    <citation type="journal article" date="2017" name="Nat. Commun.">
        <title>Genome assembly with in vitro proximity ligation data and whole-genome triplication in lettuce.</title>
        <authorList>
            <person name="Reyes-Chin-Wo S."/>
            <person name="Wang Z."/>
            <person name="Yang X."/>
            <person name="Kozik A."/>
            <person name="Arikit S."/>
            <person name="Song C."/>
            <person name="Xia L."/>
            <person name="Froenicke L."/>
            <person name="Lavelle D.O."/>
            <person name="Truco M.J."/>
            <person name="Xia R."/>
            <person name="Zhu S."/>
            <person name="Xu C."/>
            <person name="Xu H."/>
            <person name="Xu X."/>
            <person name="Cox K."/>
            <person name="Korf I."/>
            <person name="Meyers B.C."/>
            <person name="Michelmore R.W."/>
        </authorList>
    </citation>
    <scope>NUCLEOTIDE SEQUENCE [LARGE SCALE GENOMIC DNA]</scope>
    <source>
        <strain evidence="2">cv. Salinas</strain>
        <tissue evidence="1">Seedlings</tissue>
    </source>
</reference>